<evidence type="ECO:0000256" key="3">
    <source>
        <dbReference type="ARBA" id="ARBA00022500"/>
    </source>
</evidence>
<evidence type="ECO:0000259" key="10">
    <source>
        <dbReference type="PROSITE" id="PS50111"/>
    </source>
</evidence>
<proteinExistence type="inferred from homology"/>
<keyword evidence="12" id="KW-1185">Reference proteome</keyword>
<dbReference type="AlphaFoldDB" id="A0A7I8DPR0"/>
<dbReference type="GO" id="GO:0007165">
    <property type="term" value="P:signal transduction"/>
    <property type="evidence" value="ECO:0007669"/>
    <property type="project" value="UniProtKB-KW"/>
</dbReference>
<dbReference type="KEGG" id="acht:bsdcttw_13070"/>
<dbReference type="SMART" id="SM00283">
    <property type="entry name" value="MA"/>
    <property type="match status" value="1"/>
</dbReference>
<dbReference type="RefSeq" id="WP_185258607.1">
    <property type="nucleotide sequence ID" value="NZ_AP023368.1"/>
</dbReference>
<evidence type="ECO:0000256" key="7">
    <source>
        <dbReference type="ARBA" id="ARBA00029447"/>
    </source>
</evidence>
<sequence length="581" mass="64081">MKKNKTQKLMLKDKLLKNVRGILICTIIALSLLAGIALQISYDSSAFEKRQNFDTEIKTAVDSLISALTVNYQRYENGEITKEEALASSEEIVRNTRYNNGNGYFWADTADGLCVVHMNPDYEGTNRLDAVDKKGTYYIRNVIKAADNGTNFSEFYFTKPNVNGIFKKRAYTAKFEPYGWYISTGNYYDDINKAILTLRFKQSISDIILILVSILSVLIGTKQLNKVISKITEPLTTVTKRLHMLSQGDVYSPGSENITETDETGILANAENNLIKQLQIIVEDITVNLSKISSGDLRISTDKAYTGDFIPIQKSIKDITSYLNEVLLSINQASNQVRGGASQVSDMSRTLADGATEQAGVIEELSASLDEVSYHVEKNTVSVDKASDYIRQINDKSREGNEKMQSLLAAMENIERTSKEIGSINRTIGAIAARTNLLALNASIESARLGNEGKGFAVVAEEMRQLAGQSAAAVNDTETLIETALAAVANGSQNTADTAEQLVKITDMINEFKDIMREIDSESRQQNNELKEITQGIGQISGIIQNNVAAAEECSAFSEDLNTQAVLLFENIDKFTLIENM</sequence>
<dbReference type="InterPro" id="IPR004089">
    <property type="entry name" value="MCPsignal_dom"/>
</dbReference>
<name>A0A7I8DPR0_9FIRM</name>
<dbReference type="PANTHER" id="PTHR43531:SF11">
    <property type="entry name" value="METHYL-ACCEPTING CHEMOTAXIS PROTEIN 3"/>
    <property type="match status" value="1"/>
</dbReference>
<keyword evidence="3" id="KW-0145">Chemotaxis</keyword>
<dbReference type="Proteomes" id="UP000515703">
    <property type="component" value="Chromosome"/>
</dbReference>
<reference evidence="11 12" key="2">
    <citation type="submission" date="2020-08" db="EMBL/GenBank/DDBJ databases">
        <authorList>
            <person name="Ueki A."/>
            <person name="Tonouchi A."/>
        </authorList>
    </citation>
    <scope>NUCLEOTIDE SEQUENCE [LARGE SCALE GENOMIC DNA]</scope>
    <source>
        <strain evidence="11 12">CTTW</strain>
    </source>
</reference>
<comment type="subcellular location">
    <subcellularLocation>
        <location evidence="1">Cell membrane</location>
        <topology evidence="1">Multi-pass membrane protein</topology>
    </subcellularLocation>
</comment>
<evidence type="ECO:0000313" key="11">
    <source>
        <dbReference type="EMBL" id="BCJ98266.1"/>
    </source>
</evidence>
<evidence type="ECO:0000313" key="12">
    <source>
        <dbReference type="Proteomes" id="UP000515703"/>
    </source>
</evidence>
<keyword evidence="5 9" id="KW-1133">Transmembrane helix</keyword>
<accession>A0A7I8DPR0</accession>
<protein>
    <submittedName>
        <fullName evidence="11">Chemotaxis protein</fullName>
    </submittedName>
</protein>
<evidence type="ECO:0000256" key="8">
    <source>
        <dbReference type="PROSITE-ProRule" id="PRU00284"/>
    </source>
</evidence>
<dbReference type="Gene3D" id="3.30.450.20">
    <property type="entry name" value="PAS domain"/>
    <property type="match status" value="1"/>
</dbReference>
<evidence type="ECO:0000256" key="2">
    <source>
        <dbReference type="ARBA" id="ARBA00022475"/>
    </source>
</evidence>
<feature type="domain" description="Methyl-accepting transducer" evidence="10">
    <location>
        <begin position="333"/>
        <end position="562"/>
    </location>
</feature>
<dbReference type="InterPro" id="IPR051310">
    <property type="entry name" value="MCP_chemotaxis"/>
</dbReference>
<evidence type="ECO:0000256" key="6">
    <source>
        <dbReference type="ARBA" id="ARBA00023136"/>
    </source>
</evidence>
<dbReference type="PROSITE" id="PS50111">
    <property type="entry name" value="CHEMOTAXIS_TRANSDUC_2"/>
    <property type="match status" value="1"/>
</dbReference>
<dbReference type="GO" id="GO:0005886">
    <property type="term" value="C:plasma membrane"/>
    <property type="evidence" value="ECO:0007669"/>
    <property type="project" value="UniProtKB-SubCell"/>
</dbReference>
<dbReference type="Pfam" id="PF17200">
    <property type="entry name" value="sCache_2"/>
    <property type="match status" value="1"/>
</dbReference>
<dbReference type="SUPFAM" id="SSF58104">
    <property type="entry name" value="Methyl-accepting chemotaxis protein (MCP) signaling domain"/>
    <property type="match status" value="1"/>
</dbReference>
<dbReference type="SMART" id="SM01049">
    <property type="entry name" value="Cache_2"/>
    <property type="match status" value="1"/>
</dbReference>
<dbReference type="InterPro" id="IPR033480">
    <property type="entry name" value="sCache_2"/>
</dbReference>
<organism evidence="11 12">
    <name type="scientific">Anaerocolumna chitinilytica</name>
    <dbReference type="NCBI Taxonomy" id="1727145"/>
    <lineage>
        <taxon>Bacteria</taxon>
        <taxon>Bacillati</taxon>
        <taxon>Bacillota</taxon>
        <taxon>Clostridia</taxon>
        <taxon>Lachnospirales</taxon>
        <taxon>Lachnospiraceae</taxon>
        <taxon>Anaerocolumna</taxon>
    </lineage>
</organism>
<dbReference type="Gene3D" id="6.10.340.10">
    <property type="match status" value="1"/>
</dbReference>
<feature type="transmembrane region" description="Helical" evidence="9">
    <location>
        <begin position="21"/>
        <end position="42"/>
    </location>
</feature>
<keyword evidence="2" id="KW-1003">Cell membrane</keyword>
<reference evidence="11 12" key="1">
    <citation type="submission" date="2020-08" db="EMBL/GenBank/DDBJ databases">
        <title>Draft genome sequencing of an Anaerocolumna strain isolated from anoxic soil subjected to BSD treatment.</title>
        <authorList>
            <person name="Uek A."/>
            <person name="Tonouchi A."/>
        </authorList>
    </citation>
    <scope>NUCLEOTIDE SEQUENCE [LARGE SCALE GENOMIC DNA]</scope>
    <source>
        <strain evidence="11 12">CTTW</strain>
    </source>
</reference>
<gene>
    <name evidence="11" type="ORF">bsdcttw_13070</name>
</gene>
<dbReference type="Pfam" id="PF00015">
    <property type="entry name" value="MCPsignal"/>
    <property type="match status" value="1"/>
</dbReference>
<dbReference type="EMBL" id="AP023368">
    <property type="protein sequence ID" value="BCJ98266.1"/>
    <property type="molecule type" value="Genomic_DNA"/>
</dbReference>
<keyword evidence="4 9" id="KW-0812">Transmembrane</keyword>
<evidence type="ECO:0000256" key="4">
    <source>
        <dbReference type="ARBA" id="ARBA00022692"/>
    </source>
</evidence>
<dbReference type="PANTHER" id="PTHR43531">
    <property type="entry name" value="PROTEIN ICFG"/>
    <property type="match status" value="1"/>
</dbReference>
<evidence type="ECO:0000256" key="1">
    <source>
        <dbReference type="ARBA" id="ARBA00004651"/>
    </source>
</evidence>
<dbReference type="GO" id="GO:0006935">
    <property type="term" value="P:chemotaxis"/>
    <property type="evidence" value="ECO:0007669"/>
    <property type="project" value="UniProtKB-KW"/>
</dbReference>
<keyword evidence="6 9" id="KW-0472">Membrane</keyword>
<keyword evidence="8" id="KW-0807">Transducer</keyword>
<comment type="similarity">
    <text evidence="7">Belongs to the methyl-accepting chemotaxis (MCP) protein family.</text>
</comment>
<dbReference type="Gene3D" id="1.10.287.950">
    <property type="entry name" value="Methyl-accepting chemotaxis protein"/>
    <property type="match status" value="1"/>
</dbReference>
<evidence type="ECO:0000256" key="9">
    <source>
        <dbReference type="SAM" id="Phobius"/>
    </source>
</evidence>
<evidence type="ECO:0000256" key="5">
    <source>
        <dbReference type="ARBA" id="ARBA00022989"/>
    </source>
</evidence>